<keyword evidence="5" id="KW-0210">Decarboxylase</keyword>
<dbReference type="Gene3D" id="3.40.50.970">
    <property type="match status" value="2"/>
</dbReference>
<dbReference type="EMBL" id="JBHUHD010000001">
    <property type="protein sequence ID" value="MFD2139603.1"/>
    <property type="molecule type" value="Genomic_DNA"/>
</dbReference>
<evidence type="ECO:0000313" key="13">
    <source>
        <dbReference type="EMBL" id="MFD2139603.1"/>
    </source>
</evidence>
<reference evidence="14" key="1">
    <citation type="journal article" date="2019" name="Int. J. Syst. Evol. Microbiol.">
        <title>The Global Catalogue of Microorganisms (GCM) 10K type strain sequencing project: providing services to taxonomists for standard genome sequencing and annotation.</title>
        <authorList>
            <consortium name="The Broad Institute Genomics Platform"/>
            <consortium name="The Broad Institute Genome Sequencing Center for Infectious Disease"/>
            <person name="Wu L."/>
            <person name="Ma J."/>
        </authorList>
    </citation>
    <scope>NUCLEOTIDE SEQUENCE [LARGE SCALE GENOMIC DNA]</scope>
    <source>
        <strain evidence="14">CCM 7435</strain>
    </source>
</reference>
<evidence type="ECO:0000313" key="14">
    <source>
        <dbReference type="Proteomes" id="UP001597299"/>
    </source>
</evidence>
<dbReference type="InterPro" id="IPR012110">
    <property type="entry name" value="PDC/IPDC-like"/>
</dbReference>
<evidence type="ECO:0000256" key="2">
    <source>
        <dbReference type="ARBA" id="ARBA00001964"/>
    </source>
</evidence>
<dbReference type="InterPro" id="IPR029061">
    <property type="entry name" value="THDP-binding"/>
</dbReference>
<dbReference type="SUPFAM" id="SSF52518">
    <property type="entry name" value="Thiamin diphosphate-binding fold (THDP-binding)"/>
    <property type="match status" value="2"/>
</dbReference>
<accession>A0ABW4YTS7</accession>
<dbReference type="Pfam" id="PF02775">
    <property type="entry name" value="TPP_enzyme_C"/>
    <property type="match status" value="1"/>
</dbReference>
<dbReference type="Pfam" id="PF00205">
    <property type="entry name" value="TPP_enzyme_M"/>
    <property type="match status" value="1"/>
</dbReference>
<protein>
    <submittedName>
        <fullName evidence="13">Alpha-keto acid decarboxylase family protein</fullName>
    </submittedName>
</protein>
<keyword evidence="7 9" id="KW-0786">Thiamine pyrophosphate</keyword>
<dbReference type="RefSeq" id="WP_213352044.1">
    <property type="nucleotide sequence ID" value="NZ_JAHBGB010000019.1"/>
</dbReference>
<comment type="similarity">
    <text evidence="3 9">Belongs to the TPP enzyme family.</text>
</comment>
<dbReference type="InterPro" id="IPR029035">
    <property type="entry name" value="DHS-like_NAD/FAD-binding_dom"/>
</dbReference>
<evidence type="ECO:0000256" key="7">
    <source>
        <dbReference type="ARBA" id="ARBA00023052"/>
    </source>
</evidence>
<comment type="cofactor">
    <cofactor evidence="2">
        <name>thiamine diphosphate</name>
        <dbReference type="ChEBI" id="CHEBI:58937"/>
    </cofactor>
</comment>
<dbReference type="PANTHER" id="PTHR43452:SF30">
    <property type="entry name" value="PYRUVATE DECARBOXYLASE ISOZYME 1-RELATED"/>
    <property type="match status" value="1"/>
</dbReference>
<gene>
    <name evidence="13" type="ORF">ACFSNC_04255</name>
</gene>
<keyword evidence="8" id="KW-0456">Lyase</keyword>
<feature type="domain" description="Thiamine pyrophosphate enzyme N-terminal TPP-binding" evidence="12">
    <location>
        <begin position="4"/>
        <end position="107"/>
    </location>
</feature>
<evidence type="ECO:0000259" key="11">
    <source>
        <dbReference type="Pfam" id="PF02775"/>
    </source>
</evidence>
<dbReference type="CDD" id="cd07038">
    <property type="entry name" value="TPP_PYR_PDC_IPDC_like"/>
    <property type="match status" value="1"/>
</dbReference>
<dbReference type="InterPro" id="IPR047214">
    <property type="entry name" value="TPP_PDC_IPDC"/>
</dbReference>
<evidence type="ECO:0000256" key="6">
    <source>
        <dbReference type="ARBA" id="ARBA00022842"/>
    </source>
</evidence>
<dbReference type="InterPro" id="IPR012001">
    <property type="entry name" value="Thiamin_PyroP_enz_TPP-bd_dom"/>
</dbReference>
<proteinExistence type="inferred from homology"/>
<keyword evidence="4" id="KW-0479">Metal-binding</keyword>
<dbReference type="Proteomes" id="UP001597299">
    <property type="component" value="Unassembled WGS sequence"/>
</dbReference>
<dbReference type="PANTHER" id="PTHR43452">
    <property type="entry name" value="PYRUVATE DECARBOXYLASE"/>
    <property type="match status" value="1"/>
</dbReference>
<keyword evidence="14" id="KW-1185">Reference proteome</keyword>
<evidence type="ECO:0000256" key="9">
    <source>
        <dbReference type="RuleBase" id="RU362132"/>
    </source>
</evidence>
<dbReference type="InterPro" id="IPR012000">
    <property type="entry name" value="Thiamin_PyroP_enz_cen_dom"/>
</dbReference>
<organism evidence="13 14">
    <name type="scientific">Ancylobacter oerskovii</name>
    <dbReference type="NCBI Taxonomy" id="459519"/>
    <lineage>
        <taxon>Bacteria</taxon>
        <taxon>Pseudomonadati</taxon>
        <taxon>Pseudomonadota</taxon>
        <taxon>Alphaproteobacteria</taxon>
        <taxon>Hyphomicrobiales</taxon>
        <taxon>Xanthobacteraceae</taxon>
        <taxon>Ancylobacter</taxon>
    </lineage>
</organism>
<evidence type="ECO:0000259" key="12">
    <source>
        <dbReference type="Pfam" id="PF02776"/>
    </source>
</evidence>
<evidence type="ECO:0000259" key="10">
    <source>
        <dbReference type="Pfam" id="PF00205"/>
    </source>
</evidence>
<dbReference type="CDD" id="cd02005">
    <property type="entry name" value="TPP_PDC_IPDC"/>
    <property type="match status" value="1"/>
</dbReference>
<dbReference type="PIRSF" id="PIRSF036565">
    <property type="entry name" value="Pyruvt_ip_decrb"/>
    <property type="match status" value="1"/>
</dbReference>
<evidence type="ECO:0000256" key="1">
    <source>
        <dbReference type="ARBA" id="ARBA00001920"/>
    </source>
</evidence>
<keyword evidence="6" id="KW-0460">Magnesium</keyword>
<comment type="caution">
    <text evidence="13">The sequence shown here is derived from an EMBL/GenBank/DDBJ whole genome shotgun (WGS) entry which is preliminary data.</text>
</comment>
<dbReference type="Pfam" id="PF02776">
    <property type="entry name" value="TPP_enzyme_N"/>
    <property type="match status" value="1"/>
</dbReference>
<evidence type="ECO:0000256" key="4">
    <source>
        <dbReference type="ARBA" id="ARBA00022723"/>
    </source>
</evidence>
<evidence type="ECO:0000256" key="3">
    <source>
        <dbReference type="ARBA" id="ARBA00007812"/>
    </source>
</evidence>
<dbReference type="SUPFAM" id="SSF52467">
    <property type="entry name" value="DHS-like NAD/FAD-binding domain"/>
    <property type="match status" value="1"/>
</dbReference>
<evidence type="ECO:0000256" key="8">
    <source>
        <dbReference type="ARBA" id="ARBA00023239"/>
    </source>
</evidence>
<dbReference type="InterPro" id="IPR047213">
    <property type="entry name" value="TPP_PYR_PDC_IPDC-like"/>
</dbReference>
<feature type="domain" description="Thiamine pyrophosphate enzyme central" evidence="10">
    <location>
        <begin position="196"/>
        <end position="320"/>
    </location>
</feature>
<evidence type="ECO:0000256" key="5">
    <source>
        <dbReference type="ARBA" id="ARBA00022793"/>
    </source>
</evidence>
<dbReference type="InterPro" id="IPR011766">
    <property type="entry name" value="TPP_enzyme_TPP-bd"/>
</dbReference>
<dbReference type="Gene3D" id="3.40.50.1220">
    <property type="entry name" value="TPP-binding domain"/>
    <property type="match status" value="1"/>
</dbReference>
<sequence>MALTVIQHVLTRLHEIGISDVFGVPGDFAFPVNDAICQQPGMRWVGCANELNAAYAADGYARIKGVAALSTTYGVGELSALAGVAGAYAERLPIFHLVGTPRMAVQRARAIVHHTLGTGEYDLFRRMSEPVVCAHAVMTPQNVAYETERLIAEALYHLRPVYMAFPADLANQPVVSSAAPVPAPRSDPDQLAAATRAVVAALDRAQTACLLPGLIVARLGLGHRLQELVDASGLPFATMFHDKTVLDERQPAYAGMYDGALMNEEVQAFVEGRDRIVTVGTLMTDFNTGSFTANLDPARTIAIDHHSVSVDGHTYPSVELGDMLAALTRALKQRDWPGIAAGSLGPISGAGDEPISAEALYPRWAEFIQPGDIVVAETGTASMGLGFARMPSGANFYNQTLWGAIGWATPAAVGTALADPTRRTVLITGEGSHQLTVQELGLFEQLGLKPVVFVLNNDGYLIERLLCKDPEILYNDIAPWRYTELPHAFGCDGWTVMRATTCAELDAALTAAAAADKGAYIEVVTGRYDASPLSLKLSEKMKQAAAEG</sequence>
<feature type="domain" description="Thiamine pyrophosphate enzyme TPP-binding" evidence="11">
    <location>
        <begin position="379"/>
        <end position="523"/>
    </location>
</feature>
<comment type="cofactor">
    <cofactor evidence="1">
        <name>a metal cation</name>
        <dbReference type="ChEBI" id="CHEBI:25213"/>
    </cofactor>
</comment>
<name>A0ABW4YTS7_9HYPH</name>